<evidence type="ECO:0000313" key="1">
    <source>
        <dbReference type="EMBL" id="WAR10457.1"/>
    </source>
</evidence>
<organism evidence="1 2">
    <name type="scientific">Mya arenaria</name>
    <name type="common">Soft-shell clam</name>
    <dbReference type="NCBI Taxonomy" id="6604"/>
    <lineage>
        <taxon>Eukaryota</taxon>
        <taxon>Metazoa</taxon>
        <taxon>Spiralia</taxon>
        <taxon>Lophotrochozoa</taxon>
        <taxon>Mollusca</taxon>
        <taxon>Bivalvia</taxon>
        <taxon>Autobranchia</taxon>
        <taxon>Heteroconchia</taxon>
        <taxon>Euheterodonta</taxon>
        <taxon>Imparidentia</taxon>
        <taxon>Neoheterodontei</taxon>
        <taxon>Myida</taxon>
        <taxon>Myoidea</taxon>
        <taxon>Myidae</taxon>
        <taxon>Mya</taxon>
    </lineage>
</organism>
<dbReference type="EMBL" id="CP111018">
    <property type="protein sequence ID" value="WAR10457.1"/>
    <property type="molecule type" value="Genomic_DNA"/>
</dbReference>
<protein>
    <submittedName>
        <fullName evidence="1">Uncharacterized protein</fullName>
    </submittedName>
</protein>
<keyword evidence="2" id="KW-1185">Reference proteome</keyword>
<dbReference type="Proteomes" id="UP001164746">
    <property type="component" value="Chromosome 7"/>
</dbReference>
<name>A0ABY7EN50_MYAAR</name>
<sequence>MLVTSSRQAVITGSGFCENVRTPASKETILSGAPEPEVRVRLLLDADRGDLVAQTSAIIAALDAGIGRLEKFKKDVDVVVDRLEDMKDDVGGHRQDLQRTSDTLGEIERQLVNAYDLRTCQQCYADVDLEKARFQRKERKIVQVPSRLNEEVDATMNALQRRLKSIRNGVGSQLSSTKLVRGNSRSFREPAGASSLFPYMDVEHRVTLKRPKDHTRNDGRLAKWPDMTDVRFDQRFHSRRNQMPRLPTLH</sequence>
<accession>A0ABY7EN50</accession>
<proteinExistence type="predicted"/>
<evidence type="ECO:0000313" key="2">
    <source>
        <dbReference type="Proteomes" id="UP001164746"/>
    </source>
</evidence>
<reference evidence="1" key="1">
    <citation type="submission" date="2022-11" db="EMBL/GenBank/DDBJ databases">
        <title>Centuries of genome instability and evolution in soft-shell clam transmissible cancer (bioRxiv).</title>
        <authorList>
            <person name="Hart S.F.M."/>
            <person name="Yonemitsu M.A."/>
            <person name="Giersch R.M."/>
            <person name="Beal B.F."/>
            <person name="Arriagada G."/>
            <person name="Davis B.W."/>
            <person name="Ostrander E.A."/>
            <person name="Goff S.P."/>
            <person name="Metzger M.J."/>
        </authorList>
    </citation>
    <scope>NUCLEOTIDE SEQUENCE</scope>
    <source>
        <strain evidence="1">MELC-2E11</strain>
        <tissue evidence="1">Siphon/mantle</tissue>
    </source>
</reference>
<gene>
    <name evidence="1" type="ORF">MAR_035533</name>
</gene>